<evidence type="ECO:0000313" key="2">
    <source>
        <dbReference type="Proteomes" id="UP000031036"/>
    </source>
</evidence>
<sequence length="210" mass="23205">MVRGYLLRSLGTFLCAPFENADKWDASGRCASLLAQAQLPLRRGANARALATIVEVTPGHWSRVEVRSEAGLEHIRILRVYLDICEASGGLGGVLWPDQPQHTTGRLPALPTMHVEERKAANRVPARSTTDLLCESLGYDDRTVQHAVKDTIGRMHHDVCVGGAALDELTLPYNRYISELKGHQSEAVCTGRSKSVRVWIDESGLIRYHL</sequence>
<comment type="caution">
    <text evidence="1">The sequence shown here is derived from an EMBL/GenBank/DDBJ whole genome shotgun (WGS) entry which is preliminary data.</text>
</comment>
<reference evidence="1 2" key="1">
    <citation type="submission" date="2014-11" db="EMBL/GenBank/DDBJ databases">
        <title>Genetic blueprint of the zoonotic pathogen Toxocara canis.</title>
        <authorList>
            <person name="Zhu X.-Q."/>
            <person name="Korhonen P.K."/>
            <person name="Cai H."/>
            <person name="Young N.D."/>
            <person name="Nejsum P."/>
            <person name="von Samson-Himmelstjerna G."/>
            <person name="Boag P.R."/>
            <person name="Tan P."/>
            <person name="Li Q."/>
            <person name="Min J."/>
            <person name="Yang Y."/>
            <person name="Wang X."/>
            <person name="Fang X."/>
            <person name="Hall R.S."/>
            <person name="Hofmann A."/>
            <person name="Sternberg P.W."/>
            <person name="Jex A.R."/>
            <person name="Gasser R.B."/>
        </authorList>
    </citation>
    <scope>NUCLEOTIDE SEQUENCE [LARGE SCALE GENOMIC DNA]</scope>
    <source>
        <strain evidence="1">PN_DK_2014</strain>
    </source>
</reference>
<gene>
    <name evidence="1" type="ORF">Tcan_05141</name>
</gene>
<evidence type="ECO:0000313" key="1">
    <source>
        <dbReference type="EMBL" id="KHN87602.1"/>
    </source>
</evidence>
<name>A0A0B2W1V8_TOXCA</name>
<protein>
    <submittedName>
        <fullName evidence="1">Uncharacterized protein</fullName>
    </submittedName>
</protein>
<organism evidence="1 2">
    <name type="scientific">Toxocara canis</name>
    <name type="common">Canine roundworm</name>
    <dbReference type="NCBI Taxonomy" id="6265"/>
    <lineage>
        <taxon>Eukaryota</taxon>
        <taxon>Metazoa</taxon>
        <taxon>Ecdysozoa</taxon>
        <taxon>Nematoda</taxon>
        <taxon>Chromadorea</taxon>
        <taxon>Rhabditida</taxon>
        <taxon>Spirurina</taxon>
        <taxon>Ascaridomorpha</taxon>
        <taxon>Ascaridoidea</taxon>
        <taxon>Toxocaridae</taxon>
        <taxon>Toxocara</taxon>
    </lineage>
</organism>
<accession>A0A0B2W1V8</accession>
<keyword evidence="2" id="KW-1185">Reference proteome</keyword>
<proteinExistence type="predicted"/>
<dbReference type="EMBL" id="JPKZ01000396">
    <property type="protein sequence ID" value="KHN87602.1"/>
    <property type="molecule type" value="Genomic_DNA"/>
</dbReference>
<dbReference type="AlphaFoldDB" id="A0A0B2W1V8"/>
<dbReference type="Proteomes" id="UP000031036">
    <property type="component" value="Unassembled WGS sequence"/>
</dbReference>